<dbReference type="InterPro" id="IPR007379">
    <property type="entry name" value="Tim44-like_dom"/>
</dbReference>
<proteinExistence type="predicted"/>
<organism evidence="5 6">
    <name type="scientific">Malikia granosa</name>
    <dbReference type="NCBI Taxonomy" id="263067"/>
    <lineage>
        <taxon>Bacteria</taxon>
        <taxon>Pseudomonadati</taxon>
        <taxon>Pseudomonadota</taxon>
        <taxon>Betaproteobacteria</taxon>
        <taxon>Burkholderiales</taxon>
        <taxon>Comamonadaceae</taxon>
        <taxon>Malikia</taxon>
    </lineage>
</organism>
<feature type="signal peptide" evidence="3">
    <location>
        <begin position="1"/>
        <end position="24"/>
    </location>
</feature>
<feature type="compositionally biased region" description="Low complexity" evidence="1">
    <location>
        <begin position="45"/>
        <end position="65"/>
    </location>
</feature>
<evidence type="ECO:0000256" key="2">
    <source>
        <dbReference type="SAM" id="Phobius"/>
    </source>
</evidence>
<feature type="region of interest" description="Disordered" evidence="1">
    <location>
        <begin position="163"/>
        <end position="183"/>
    </location>
</feature>
<evidence type="ECO:0000313" key="5">
    <source>
        <dbReference type="EMBL" id="PRD64955.1"/>
    </source>
</evidence>
<dbReference type="InterPro" id="IPR032710">
    <property type="entry name" value="NTF2-like_dom_sf"/>
</dbReference>
<dbReference type="OrthoDB" id="5297955at2"/>
<feature type="compositionally biased region" description="Low complexity" evidence="1">
    <location>
        <begin position="170"/>
        <end position="183"/>
    </location>
</feature>
<dbReference type="Proteomes" id="UP000238589">
    <property type="component" value="Unassembled WGS sequence"/>
</dbReference>
<dbReference type="SUPFAM" id="SSF54427">
    <property type="entry name" value="NTF2-like"/>
    <property type="match status" value="1"/>
</dbReference>
<evidence type="ECO:0000256" key="3">
    <source>
        <dbReference type="SAM" id="SignalP"/>
    </source>
</evidence>
<dbReference type="PANTHER" id="PTHR41542:SF1">
    <property type="entry name" value="BLL5807 PROTEIN"/>
    <property type="match status" value="1"/>
</dbReference>
<feature type="domain" description="Tim44-like" evidence="4">
    <location>
        <begin position="209"/>
        <end position="340"/>
    </location>
</feature>
<accession>A0A2S9K3K4</accession>
<name>A0A2S9K3K4_9BURK</name>
<keyword evidence="3" id="KW-0732">Signal</keyword>
<dbReference type="RefSeq" id="WP_105748778.1">
    <property type="nucleotide sequence ID" value="NZ_PVLQ01000040.1"/>
</dbReference>
<feature type="transmembrane region" description="Helical" evidence="2">
    <location>
        <begin position="109"/>
        <end position="129"/>
    </location>
</feature>
<sequence length="342" mass="34350">MKTMSLLAAVLALGLTFGAGDADAAKRLGGGKSAGMQREMTVGKTPGATPAQTPTAPTSATNPAQGAMAAAPAAAAAQSKRSWMGPLAGIAAGIGLAALASHFGFGEELASMMMIALLAMVAVAVIGFIMRRRAAARNPAMAAAGAGAGAGGMFRNAETDAPASRGFDVSMPPSSPAASPAAGSSTGSSLFGSSFGASPAPASSIGAGLSAAPVAAPVIPAGFDVEAFVRNAKVNFIRLQAANDSANLDELREVTTPEMFAELKTDIVTRGPAAQQTDVVTLGAEVLEVVEEAARYVVSVRFTGQIREDKFAAPEAFDEVWHLTKSRTGSGGWLLSGIQQAQ</sequence>
<keyword evidence="2" id="KW-0472">Membrane</keyword>
<evidence type="ECO:0000259" key="4">
    <source>
        <dbReference type="SMART" id="SM00978"/>
    </source>
</evidence>
<evidence type="ECO:0000313" key="6">
    <source>
        <dbReference type="Proteomes" id="UP000238589"/>
    </source>
</evidence>
<keyword evidence="2" id="KW-0812">Transmembrane</keyword>
<dbReference type="AlphaFoldDB" id="A0A2S9K3K4"/>
<dbReference type="Pfam" id="PF04280">
    <property type="entry name" value="Tim44"/>
    <property type="match status" value="1"/>
</dbReference>
<reference evidence="5 6" key="1">
    <citation type="submission" date="2018-03" db="EMBL/GenBank/DDBJ databases">
        <title>Comparative genomics illustrates the genes involved in a hyperalkaliphilic mechanisms of Serpentinomonas isolated from highly-alkaline calcium-rich serpentinized springs.</title>
        <authorList>
            <person name="Suzuki S."/>
            <person name="Ishii S."/>
            <person name="Walworth N."/>
            <person name="Bird L."/>
            <person name="Kuenen J.G."/>
            <person name="Nealson K.H."/>
        </authorList>
    </citation>
    <scope>NUCLEOTIDE SEQUENCE [LARGE SCALE GENOMIC DNA]</scope>
    <source>
        <strain evidence="5 6">P1</strain>
    </source>
</reference>
<keyword evidence="6" id="KW-1185">Reference proteome</keyword>
<protein>
    <submittedName>
        <fullName evidence="5">Transporter</fullName>
    </submittedName>
</protein>
<keyword evidence="2" id="KW-1133">Transmembrane helix</keyword>
<feature type="region of interest" description="Disordered" evidence="1">
    <location>
        <begin position="42"/>
        <end position="65"/>
    </location>
</feature>
<gene>
    <name evidence="5" type="ORF">C6P64_11840</name>
</gene>
<dbReference type="SMART" id="SM00978">
    <property type="entry name" value="Tim44"/>
    <property type="match status" value="1"/>
</dbReference>
<dbReference type="PANTHER" id="PTHR41542">
    <property type="entry name" value="BLL5807 PROTEIN"/>
    <property type="match status" value="1"/>
</dbReference>
<evidence type="ECO:0000256" key="1">
    <source>
        <dbReference type="SAM" id="MobiDB-lite"/>
    </source>
</evidence>
<dbReference type="EMBL" id="PVLQ01000040">
    <property type="protein sequence ID" value="PRD64955.1"/>
    <property type="molecule type" value="Genomic_DNA"/>
</dbReference>
<comment type="caution">
    <text evidence="5">The sequence shown here is derived from an EMBL/GenBank/DDBJ whole genome shotgun (WGS) entry which is preliminary data.</text>
</comment>
<feature type="chain" id="PRO_5015467529" evidence="3">
    <location>
        <begin position="25"/>
        <end position="342"/>
    </location>
</feature>